<dbReference type="SMART" id="SM00342">
    <property type="entry name" value="HTH_ARAC"/>
    <property type="match status" value="1"/>
</dbReference>
<evidence type="ECO:0000256" key="1">
    <source>
        <dbReference type="ARBA" id="ARBA00023015"/>
    </source>
</evidence>
<evidence type="ECO:0000259" key="4">
    <source>
        <dbReference type="PROSITE" id="PS01124"/>
    </source>
</evidence>
<dbReference type="PANTHER" id="PTHR46796">
    <property type="entry name" value="HTH-TYPE TRANSCRIPTIONAL ACTIVATOR RHAS-RELATED"/>
    <property type="match status" value="1"/>
</dbReference>
<reference evidence="6" key="1">
    <citation type="journal article" date="2019" name="Int. J. Syst. Evol. Microbiol.">
        <title>The Global Catalogue of Microorganisms (GCM) 10K type strain sequencing project: providing services to taxonomists for standard genome sequencing and annotation.</title>
        <authorList>
            <consortium name="The Broad Institute Genomics Platform"/>
            <consortium name="The Broad Institute Genome Sequencing Center for Infectious Disease"/>
            <person name="Wu L."/>
            <person name="Ma J."/>
        </authorList>
    </citation>
    <scope>NUCLEOTIDE SEQUENCE [LARGE SCALE GENOMIC DNA]</scope>
    <source>
        <strain evidence="6">KCTC 42087</strain>
    </source>
</reference>
<sequence>MAVLIHAGDIPAARRVQAWLDVVCDTLGPLDVRMDPDVPLEGRIEAAQLGPIGVGRIQTSTPHGVHRTPGLIRRGGPEPYRVVLALSGTILLGQDGRTARLGSGDLAVYDFARPYELVYDSAVRLAVFSLPREALAVPADTVRRLTAVALSGDGGTAALAAPLLRRVAEDVETYRPASATRLATVVTDLLTTTVAEHASQVAELEPETRERVLLQRVHAFVEQHLGDSGLSPAMVAAAHHVSLRYLHRLFESQDTTVAAWIRHRRLERCRRDLADPVHVDQSVSTIAARWGLPDPTHFSRLFRRVYGTPPAEYRRACLMPGG</sequence>
<dbReference type="Proteomes" id="UP001596074">
    <property type="component" value="Unassembled WGS sequence"/>
</dbReference>
<keyword evidence="2" id="KW-0238">DNA-binding</keyword>
<organism evidence="5 6">
    <name type="scientific">Actinomadura rugatobispora</name>
    <dbReference type="NCBI Taxonomy" id="1994"/>
    <lineage>
        <taxon>Bacteria</taxon>
        <taxon>Bacillati</taxon>
        <taxon>Actinomycetota</taxon>
        <taxon>Actinomycetes</taxon>
        <taxon>Streptosporangiales</taxon>
        <taxon>Thermomonosporaceae</taxon>
        <taxon>Actinomadura</taxon>
    </lineage>
</organism>
<keyword evidence="3" id="KW-0804">Transcription</keyword>
<dbReference type="Pfam" id="PF12833">
    <property type="entry name" value="HTH_18"/>
    <property type="match status" value="1"/>
</dbReference>
<evidence type="ECO:0000313" key="6">
    <source>
        <dbReference type="Proteomes" id="UP001596074"/>
    </source>
</evidence>
<dbReference type="Pfam" id="PF14525">
    <property type="entry name" value="AraC_binding_2"/>
    <property type="match status" value="1"/>
</dbReference>
<dbReference type="Gene3D" id="1.10.10.60">
    <property type="entry name" value="Homeodomain-like"/>
    <property type="match status" value="1"/>
</dbReference>
<feature type="domain" description="HTH araC/xylS-type" evidence="4">
    <location>
        <begin position="215"/>
        <end position="316"/>
    </location>
</feature>
<evidence type="ECO:0000256" key="3">
    <source>
        <dbReference type="ARBA" id="ARBA00023163"/>
    </source>
</evidence>
<dbReference type="InterPro" id="IPR009057">
    <property type="entry name" value="Homeodomain-like_sf"/>
</dbReference>
<dbReference type="InterPro" id="IPR050204">
    <property type="entry name" value="AraC_XylS_family_regulators"/>
</dbReference>
<dbReference type="SUPFAM" id="SSF46689">
    <property type="entry name" value="Homeodomain-like"/>
    <property type="match status" value="1"/>
</dbReference>
<dbReference type="PANTHER" id="PTHR46796:SF6">
    <property type="entry name" value="ARAC SUBFAMILY"/>
    <property type="match status" value="1"/>
</dbReference>
<dbReference type="RefSeq" id="WP_378281841.1">
    <property type="nucleotide sequence ID" value="NZ_JBHSON010000012.1"/>
</dbReference>
<evidence type="ECO:0000256" key="2">
    <source>
        <dbReference type="ARBA" id="ARBA00023125"/>
    </source>
</evidence>
<gene>
    <name evidence="5" type="ORF">ACFPZN_11440</name>
</gene>
<protein>
    <submittedName>
        <fullName evidence="5">Helix-turn-helix domain-containing protein</fullName>
    </submittedName>
</protein>
<evidence type="ECO:0000313" key="5">
    <source>
        <dbReference type="EMBL" id="MFC5746223.1"/>
    </source>
</evidence>
<name>A0ABW0ZV40_9ACTN</name>
<dbReference type="InterPro" id="IPR018060">
    <property type="entry name" value="HTH_AraC"/>
</dbReference>
<dbReference type="PRINTS" id="PR00032">
    <property type="entry name" value="HTHARAC"/>
</dbReference>
<keyword evidence="6" id="KW-1185">Reference proteome</keyword>
<dbReference type="InterPro" id="IPR020449">
    <property type="entry name" value="Tscrpt_reg_AraC-type_HTH"/>
</dbReference>
<dbReference type="EMBL" id="JBHSON010000012">
    <property type="protein sequence ID" value="MFC5746223.1"/>
    <property type="molecule type" value="Genomic_DNA"/>
</dbReference>
<dbReference type="InterPro" id="IPR035418">
    <property type="entry name" value="AraC-bd_2"/>
</dbReference>
<accession>A0ABW0ZV40</accession>
<keyword evidence="1" id="KW-0805">Transcription regulation</keyword>
<comment type="caution">
    <text evidence="5">The sequence shown here is derived from an EMBL/GenBank/DDBJ whole genome shotgun (WGS) entry which is preliminary data.</text>
</comment>
<proteinExistence type="predicted"/>
<dbReference type="PROSITE" id="PS01124">
    <property type="entry name" value="HTH_ARAC_FAMILY_2"/>
    <property type="match status" value="1"/>
</dbReference>